<dbReference type="GO" id="GO:0009239">
    <property type="term" value="P:enterobactin biosynthetic process"/>
    <property type="evidence" value="ECO:0007669"/>
    <property type="project" value="UniProtKB-UniPathway"/>
</dbReference>
<dbReference type="PRINTS" id="PR01399">
    <property type="entry name" value="ENTSNTHTASED"/>
</dbReference>
<evidence type="ECO:0000256" key="13">
    <source>
        <dbReference type="PIRSR" id="PIRSR603542-2"/>
    </source>
</evidence>
<dbReference type="PANTHER" id="PTHR38096:SF1">
    <property type="entry name" value="ENTEROBACTIN SYNTHASE COMPONENT D"/>
    <property type="match status" value="1"/>
</dbReference>
<evidence type="ECO:0000256" key="8">
    <source>
        <dbReference type="ARBA" id="ARBA00029894"/>
    </source>
</evidence>
<evidence type="ECO:0000256" key="11">
    <source>
        <dbReference type="ARBA" id="ARBA00049191"/>
    </source>
</evidence>
<protein>
    <recommendedName>
        <fullName evidence="5">Enterobactin synthase component D</fullName>
    </recommendedName>
    <alternativeName>
        <fullName evidence="8">4'-phosphopantetheinyl transferase EntD</fullName>
    </alternativeName>
    <alternativeName>
        <fullName evidence="9">Enterochelin synthase D</fullName>
    </alternativeName>
</protein>
<dbReference type="UniPathway" id="UPA00017"/>
<comment type="function">
    <text evidence="1">Involved in the biosynthesis of the siderophore enterobactin (enterochelin), which is a macrocyclic trimeric lactone of N-(2,3-dihydroxybenzoyl)-serine. The serine trilactone serves as a scaffolding for the three catechol functionalities that provide hexadentate coordination for the tightly ligated iron(2+) atoms. Plays an essential role in the assembly of the enterobactin by catalyzing the transfer of the 4'-phosphopantetheine (Ppant) moiety from coenzyme A to the apo-domains of both EntB (ArCP domain) and EntF (PCP domain) to yield their holo-forms which make them competent for the activation of 2,3-dihydroxybenzoate (DHB) and L-serine, respectively.</text>
</comment>
<dbReference type="Pfam" id="PF17837">
    <property type="entry name" value="4PPT_N"/>
    <property type="match status" value="1"/>
</dbReference>
<sequence length="251" mass="26177">MLCLRFAMLRGDGAGHPAAMKKGDSLSGTPTDVLARAASDLPLPPGGALAFAPVGDAAAVELPEPIRRCAQRRQATFAAGRIAAQEALCKAGFRGAAALGIGDDGLPDWPPGWLGSISHSDDTAAALVAPVGCARLLGLDLERIVTAEIAVQIAPEIMPGQPVGHSGLLLEHEVTCAFSAKEALYKALYPLTRQFRDFSAAHIGWQKDGAAAPVRVMLTLTEDWGAGWATGTVFEALQRTAAGHVATILWR</sequence>
<dbReference type="EMBL" id="QOKZ01000013">
    <property type="protein sequence ID" value="RMC31164.1"/>
    <property type="molecule type" value="Genomic_DNA"/>
</dbReference>
<evidence type="ECO:0000313" key="16">
    <source>
        <dbReference type="EMBL" id="RMC31164.1"/>
    </source>
</evidence>
<dbReference type="PANTHER" id="PTHR38096">
    <property type="entry name" value="ENTEROBACTIN SYNTHASE COMPONENT D"/>
    <property type="match status" value="1"/>
</dbReference>
<feature type="domain" description="4'-phosphopantetheinyl transferase" evidence="14">
    <location>
        <begin position="172"/>
        <end position="212"/>
    </location>
</feature>
<comment type="subunit">
    <text evidence="4">EntB, EntD, EntE, and EntF form a multienzyme complex called enterobactin synthase.</text>
</comment>
<keyword evidence="17" id="KW-1185">Reference proteome</keyword>
<comment type="cofactor">
    <cofactor evidence="13">
        <name>Mg(2+)</name>
        <dbReference type="ChEBI" id="CHEBI:18420"/>
    </cofactor>
</comment>
<keyword evidence="6" id="KW-0808">Transferase</keyword>
<feature type="binding site" evidence="12">
    <location>
        <position position="140"/>
    </location>
    <ligand>
        <name>CoA</name>
        <dbReference type="ChEBI" id="CHEBI:57287"/>
    </ligand>
</feature>
<dbReference type="GO" id="GO:0005886">
    <property type="term" value="C:plasma membrane"/>
    <property type="evidence" value="ECO:0007669"/>
    <property type="project" value="TreeGrafter"/>
</dbReference>
<evidence type="ECO:0000256" key="7">
    <source>
        <dbReference type="ARBA" id="ARBA00023191"/>
    </source>
</evidence>
<accession>A0A3M0M3U4</accession>
<dbReference type="InterPro" id="IPR003542">
    <property type="entry name" value="Enbac_synth_compD-like"/>
</dbReference>
<feature type="domain" description="4'-phosphopantetheinyl transferase N-terminal" evidence="15">
    <location>
        <begin position="66"/>
        <end position="129"/>
    </location>
</feature>
<gene>
    <name evidence="16" type="ORF">C9E81_20685</name>
</gene>
<feature type="binding site" evidence="12">
    <location>
        <position position="186"/>
    </location>
    <ligand>
        <name>CoA</name>
        <dbReference type="ChEBI" id="CHEBI:57287"/>
    </ligand>
</feature>
<evidence type="ECO:0000256" key="3">
    <source>
        <dbReference type="ARBA" id="ARBA00008342"/>
    </source>
</evidence>
<dbReference type="InterPro" id="IPR008278">
    <property type="entry name" value="4-PPantetheinyl_Trfase_dom"/>
</dbReference>
<keyword evidence="13" id="KW-0479">Metal-binding</keyword>
<evidence type="ECO:0000256" key="10">
    <source>
        <dbReference type="ARBA" id="ARBA00049176"/>
    </source>
</evidence>
<dbReference type="OrthoDB" id="8210607at2"/>
<evidence type="ECO:0000256" key="12">
    <source>
        <dbReference type="PIRSR" id="PIRSR603542-1"/>
    </source>
</evidence>
<dbReference type="Proteomes" id="UP000273516">
    <property type="component" value="Unassembled WGS sequence"/>
</dbReference>
<feature type="binding site" evidence="12">
    <location>
        <begin position="118"/>
        <end position="119"/>
    </location>
    <ligand>
        <name>CoA</name>
        <dbReference type="ChEBI" id="CHEBI:57287"/>
    </ligand>
</feature>
<feature type="binding site" evidence="13">
    <location>
        <position position="140"/>
    </location>
    <ligand>
        <name>Mg(2+)</name>
        <dbReference type="ChEBI" id="CHEBI:18420"/>
    </ligand>
</feature>
<dbReference type="SUPFAM" id="SSF56214">
    <property type="entry name" value="4'-phosphopantetheinyl transferase"/>
    <property type="match status" value="1"/>
</dbReference>
<feature type="binding site" evidence="12">
    <location>
        <position position="81"/>
    </location>
    <ligand>
        <name>CoA</name>
        <dbReference type="ChEBI" id="CHEBI:57287"/>
    </ligand>
</feature>
<feature type="binding site" evidence="12">
    <location>
        <position position="182"/>
    </location>
    <ligand>
        <name>CoA</name>
        <dbReference type="ChEBI" id="CHEBI:57287"/>
    </ligand>
</feature>
<dbReference type="GO" id="GO:0008897">
    <property type="term" value="F:holo-[acyl-carrier-protein] synthase activity"/>
    <property type="evidence" value="ECO:0007669"/>
    <property type="project" value="InterPro"/>
</dbReference>
<proteinExistence type="inferred from homology"/>
<keyword evidence="13" id="KW-0460">Magnesium</keyword>
<evidence type="ECO:0000256" key="4">
    <source>
        <dbReference type="ARBA" id="ARBA00011503"/>
    </source>
</evidence>
<dbReference type="InterPro" id="IPR041354">
    <property type="entry name" value="4PPT_N"/>
</dbReference>
<comment type="caution">
    <text evidence="16">The sequence shown here is derived from an EMBL/GenBank/DDBJ whole genome shotgun (WGS) entry which is preliminary data.</text>
</comment>
<evidence type="ECO:0000313" key="17">
    <source>
        <dbReference type="Proteomes" id="UP000273516"/>
    </source>
</evidence>
<evidence type="ECO:0000256" key="9">
    <source>
        <dbReference type="ARBA" id="ARBA00031996"/>
    </source>
</evidence>
<dbReference type="GO" id="GO:0009366">
    <property type="term" value="C:enterobactin synthetase complex"/>
    <property type="evidence" value="ECO:0007669"/>
    <property type="project" value="InterPro"/>
</dbReference>
<evidence type="ECO:0000256" key="6">
    <source>
        <dbReference type="ARBA" id="ARBA00022679"/>
    </source>
</evidence>
<dbReference type="Pfam" id="PF01648">
    <property type="entry name" value="ACPS"/>
    <property type="match status" value="1"/>
</dbReference>
<name>A0A3M0M3U4_9RHOB</name>
<evidence type="ECO:0000256" key="1">
    <source>
        <dbReference type="ARBA" id="ARBA00003937"/>
    </source>
</evidence>
<comment type="catalytic activity">
    <reaction evidence="10">
        <text>apo-[aryl-carrier protein] + CoA = holo-[aryl-carrier protein] + adenosine 3',5'-bisphosphate + H(+)</text>
        <dbReference type="Rhea" id="RHEA:48404"/>
        <dbReference type="Rhea" id="RHEA-COMP:15903"/>
        <dbReference type="Rhea" id="RHEA-COMP:17557"/>
        <dbReference type="ChEBI" id="CHEBI:15378"/>
        <dbReference type="ChEBI" id="CHEBI:29999"/>
        <dbReference type="ChEBI" id="CHEBI:57287"/>
        <dbReference type="ChEBI" id="CHEBI:58343"/>
        <dbReference type="ChEBI" id="CHEBI:64479"/>
    </reaction>
</comment>
<feature type="binding site" evidence="13">
    <location>
        <position position="142"/>
    </location>
    <ligand>
        <name>Mg(2+)</name>
        <dbReference type="ChEBI" id="CHEBI:18420"/>
    </ligand>
</feature>
<evidence type="ECO:0000256" key="2">
    <source>
        <dbReference type="ARBA" id="ARBA00004993"/>
    </source>
</evidence>
<reference evidence="16 17" key="1">
    <citation type="submission" date="2018-07" db="EMBL/GenBank/DDBJ databases">
        <authorList>
            <person name="Zhang Y."/>
            <person name="Wang L."/>
            <person name="Ma S."/>
        </authorList>
    </citation>
    <scope>NUCLEOTIDE SEQUENCE [LARGE SCALE GENOMIC DNA]</scope>
    <source>
        <strain evidence="16 17">4-2</strain>
    </source>
</reference>
<dbReference type="AlphaFoldDB" id="A0A3M0M3U4"/>
<evidence type="ECO:0000259" key="14">
    <source>
        <dbReference type="Pfam" id="PF01648"/>
    </source>
</evidence>
<evidence type="ECO:0000259" key="15">
    <source>
        <dbReference type="Pfam" id="PF17837"/>
    </source>
</evidence>
<comment type="catalytic activity">
    <reaction evidence="11">
        <text>apo-[peptidyl-carrier protein] + CoA = holo-[peptidyl-carrier protein] + adenosine 3',5'-bisphosphate + H(+)</text>
        <dbReference type="Rhea" id="RHEA:46228"/>
        <dbReference type="Rhea" id="RHEA-COMP:11479"/>
        <dbReference type="Rhea" id="RHEA-COMP:11480"/>
        <dbReference type="ChEBI" id="CHEBI:15378"/>
        <dbReference type="ChEBI" id="CHEBI:29999"/>
        <dbReference type="ChEBI" id="CHEBI:57287"/>
        <dbReference type="ChEBI" id="CHEBI:58343"/>
        <dbReference type="ChEBI" id="CHEBI:64479"/>
    </reaction>
</comment>
<comment type="similarity">
    <text evidence="3">Belongs to the P-Pant transferase superfamily. EntD family.</text>
</comment>
<dbReference type="InterPro" id="IPR037143">
    <property type="entry name" value="4-PPantetheinyl_Trfase_dom_sf"/>
</dbReference>
<feature type="binding site" evidence="12">
    <location>
        <position position="73"/>
    </location>
    <ligand>
        <name>CoA</name>
        <dbReference type="ChEBI" id="CHEBI:57287"/>
    </ligand>
</feature>
<organism evidence="16 17">
    <name type="scientific">Paracoccus alkanivorans</name>
    <dbReference type="NCBI Taxonomy" id="2116655"/>
    <lineage>
        <taxon>Bacteria</taxon>
        <taxon>Pseudomonadati</taxon>
        <taxon>Pseudomonadota</taxon>
        <taxon>Alphaproteobacteria</taxon>
        <taxon>Rhodobacterales</taxon>
        <taxon>Paracoccaceae</taxon>
        <taxon>Paracoccus</taxon>
    </lineage>
</organism>
<dbReference type="GO" id="GO:0000287">
    <property type="term" value="F:magnesium ion binding"/>
    <property type="evidence" value="ECO:0007669"/>
    <property type="project" value="InterPro"/>
</dbReference>
<evidence type="ECO:0000256" key="5">
    <source>
        <dbReference type="ARBA" id="ARBA00019087"/>
    </source>
</evidence>
<keyword evidence="7" id="KW-0259">Enterobactin biosynthesis</keyword>
<comment type="pathway">
    <text evidence="2">Siderophore biosynthesis; enterobactin biosynthesis.</text>
</comment>